<evidence type="ECO:0000256" key="2">
    <source>
        <dbReference type="SAM" id="Coils"/>
    </source>
</evidence>
<feature type="compositionally biased region" description="Gly residues" evidence="3">
    <location>
        <begin position="282"/>
        <end position="291"/>
    </location>
</feature>
<dbReference type="OrthoDB" id="10264298at2759"/>
<dbReference type="InterPro" id="IPR051147">
    <property type="entry name" value="CFAP_domain-containing"/>
</dbReference>
<organism evidence="5 6">
    <name type="scientific">Gonapodya prolifera (strain JEL478)</name>
    <name type="common">Monoblepharis prolifera</name>
    <dbReference type="NCBI Taxonomy" id="1344416"/>
    <lineage>
        <taxon>Eukaryota</taxon>
        <taxon>Fungi</taxon>
        <taxon>Fungi incertae sedis</taxon>
        <taxon>Chytridiomycota</taxon>
        <taxon>Chytridiomycota incertae sedis</taxon>
        <taxon>Monoblepharidomycetes</taxon>
        <taxon>Monoblepharidales</taxon>
        <taxon>Gonapodyaceae</taxon>
        <taxon>Gonapodya</taxon>
    </lineage>
</organism>
<accession>A0A139A3I9</accession>
<proteinExistence type="predicted"/>
<dbReference type="PANTHER" id="PTHR21683:SF2">
    <property type="entry name" value="COILED-COIL DOMAIN-CONTAINING PROTEIN 42 LIKE-2-LIKE"/>
    <property type="match status" value="1"/>
</dbReference>
<dbReference type="Pfam" id="PF13863">
    <property type="entry name" value="DUF4200"/>
    <property type="match status" value="1"/>
</dbReference>
<keyword evidence="1 2" id="KW-0175">Coiled coil</keyword>
<evidence type="ECO:0000259" key="4">
    <source>
        <dbReference type="Pfam" id="PF13863"/>
    </source>
</evidence>
<dbReference type="EMBL" id="KQ965803">
    <property type="protein sequence ID" value="KXS11341.1"/>
    <property type="molecule type" value="Genomic_DNA"/>
</dbReference>
<evidence type="ECO:0000313" key="5">
    <source>
        <dbReference type="EMBL" id="KXS11341.1"/>
    </source>
</evidence>
<dbReference type="AlphaFoldDB" id="A0A139A3I9"/>
<reference evidence="5 6" key="1">
    <citation type="journal article" date="2015" name="Genome Biol. Evol.">
        <title>Phylogenomic analyses indicate that early fungi evolved digesting cell walls of algal ancestors of land plants.</title>
        <authorList>
            <person name="Chang Y."/>
            <person name="Wang S."/>
            <person name="Sekimoto S."/>
            <person name="Aerts A.L."/>
            <person name="Choi C."/>
            <person name="Clum A."/>
            <person name="LaButti K.M."/>
            <person name="Lindquist E.A."/>
            <person name="Yee Ngan C."/>
            <person name="Ohm R.A."/>
            <person name="Salamov A.A."/>
            <person name="Grigoriev I.V."/>
            <person name="Spatafora J.W."/>
            <person name="Berbee M.L."/>
        </authorList>
    </citation>
    <scope>NUCLEOTIDE SEQUENCE [LARGE SCALE GENOMIC DNA]</scope>
    <source>
        <strain evidence="5 6">JEL478</strain>
    </source>
</reference>
<dbReference type="STRING" id="1344416.A0A139A3I9"/>
<dbReference type="PANTHER" id="PTHR21683">
    <property type="entry name" value="COILED-COIL DOMAIN-CONTAINING PROTEIN 42 LIKE-2-LIKE-RELATED"/>
    <property type="match status" value="1"/>
</dbReference>
<dbReference type="OMA" id="CADKKRV"/>
<evidence type="ECO:0000313" key="6">
    <source>
        <dbReference type="Proteomes" id="UP000070544"/>
    </source>
</evidence>
<protein>
    <recommendedName>
        <fullName evidence="4">DUF4200 domain-containing protein</fullName>
    </recommendedName>
</protein>
<feature type="domain" description="DUF4200" evidence="4">
    <location>
        <begin position="1"/>
        <end position="111"/>
    </location>
</feature>
<feature type="coiled-coil region" evidence="2">
    <location>
        <begin position="68"/>
        <end position="95"/>
    </location>
</feature>
<evidence type="ECO:0000256" key="3">
    <source>
        <dbReference type="SAM" id="MobiDB-lite"/>
    </source>
</evidence>
<feature type="region of interest" description="Disordered" evidence="3">
    <location>
        <begin position="263"/>
        <end position="291"/>
    </location>
</feature>
<dbReference type="GO" id="GO:0005856">
    <property type="term" value="C:cytoskeleton"/>
    <property type="evidence" value="ECO:0007669"/>
    <property type="project" value="UniProtKB-ARBA"/>
</dbReference>
<sequence>MLEVESGLVSQKEEFASKMETLAQRRVDLQRKEGSLKESLTKFDKFLKENDAKRARAIKKAFDEKKLRELKDHEIERLKEAVERLGRQRERQVRAVENNLIFQHYLESILETTDEFGEIKDVIARFDTLAATNAELVERARVAQEKNEAVRGEFARAAETKNTVILNHNNHLASLQRRLEDAQARSSMLQAALDEQARAAKGKSLLVGQIKMATTNLFSLVRAHLQNRIPPSSDTFDQLDKIAQFVVDLQVVIEVLARQKEREKGFAEGGTGEGEATVGVGVSAGPGGDAA</sequence>
<evidence type="ECO:0000256" key="1">
    <source>
        <dbReference type="ARBA" id="ARBA00023054"/>
    </source>
</evidence>
<name>A0A139A3I9_GONPJ</name>
<keyword evidence="6" id="KW-1185">Reference proteome</keyword>
<gene>
    <name evidence="5" type="ORF">M427DRAFT_115025</name>
</gene>
<dbReference type="InterPro" id="IPR025252">
    <property type="entry name" value="DUF4200"/>
</dbReference>
<dbReference type="Proteomes" id="UP000070544">
    <property type="component" value="Unassembled WGS sequence"/>
</dbReference>
<feature type="coiled-coil region" evidence="2">
    <location>
        <begin position="133"/>
        <end position="199"/>
    </location>
</feature>